<evidence type="ECO:0000256" key="2">
    <source>
        <dbReference type="ARBA" id="ARBA00023015"/>
    </source>
</evidence>
<dbReference type="EMBL" id="CP088295">
    <property type="protein sequence ID" value="UUY05307.1"/>
    <property type="molecule type" value="Genomic_DNA"/>
</dbReference>
<keyword evidence="2" id="KW-0805">Transcription regulation</keyword>
<dbReference type="CDD" id="cd06170">
    <property type="entry name" value="LuxR_C_like"/>
    <property type="match status" value="1"/>
</dbReference>
<reference evidence="9" key="1">
    <citation type="submission" date="2021-11" db="EMBL/GenBank/DDBJ databases">
        <title>Cultivation dependent microbiological survey of springs from the worlds oldest radium mine currently devoted to the extraction of radon-saturated water.</title>
        <authorList>
            <person name="Kapinusova G."/>
            <person name="Smrhova T."/>
            <person name="Strejcek M."/>
            <person name="Suman J."/>
            <person name="Jani K."/>
            <person name="Pajer P."/>
            <person name="Uhlik O."/>
        </authorList>
    </citation>
    <scope>NUCLEOTIDE SEQUENCE [LARGE SCALE GENOMIC DNA]</scope>
    <source>
        <strain evidence="9">J379</strain>
    </source>
</reference>
<dbReference type="PANTHER" id="PTHR43214:SF24">
    <property type="entry name" value="TRANSCRIPTIONAL REGULATORY PROTEIN NARL-RELATED"/>
    <property type="match status" value="1"/>
</dbReference>
<dbReference type="Pfam" id="PF00196">
    <property type="entry name" value="GerE"/>
    <property type="match status" value="1"/>
</dbReference>
<dbReference type="InterPro" id="IPR039420">
    <property type="entry name" value="WalR-like"/>
</dbReference>
<evidence type="ECO:0000313" key="8">
    <source>
        <dbReference type="EMBL" id="UUY05307.1"/>
    </source>
</evidence>
<dbReference type="PRINTS" id="PR00038">
    <property type="entry name" value="HTHLUXR"/>
</dbReference>
<dbReference type="SMART" id="SM00448">
    <property type="entry name" value="REC"/>
    <property type="match status" value="1"/>
</dbReference>
<feature type="domain" description="HTH luxR-type" evidence="6">
    <location>
        <begin position="145"/>
        <end position="210"/>
    </location>
</feature>
<dbReference type="PROSITE" id="PS50043">
    <property type="entry name" value="HTH_LUXR_2"/>
    <property type="match status" value="1"/>
</dbReference>
<evidence type="ECO:0000259" key="6">
    <source>
        <dbReference type="PROSITE" id="PS50043"/>
    </source>
</evidence>
<dbReference type="InterPro" id="IPR000792">
    <property type="entry name" value="Tscrpt_reg_LuxR_C"/>
</dbReference>
<dbReference type="PANTHER" id="PTHR43214">
    <property type="entry name" value="TWO-COMPONENT RESPONSE REGULATOR"/>
    <property type="match status" value="1"/>
</dbReference>
<feature type="modified residue" description="4-aspartylphosphate" evidence="5">
    <location>
        <position position="58"/>
    </location>
</feature>
<dbReference type="InterPro" id="IPR058245">
    <property type="entry name" value="NreC/VraR/RcsB-like_REC"/>
</dbReference>
<name>A0ABY5PL66_9ACTN</name>
<dbReference type="SUPFAM" id="SSF52172">
    <property type="entry name" value="CheY-like"/>
    <property type="match status" value="1"/>
</dbReference>
<dbReference type="Gene3D" id="3.40.50.2300">
    <property type="match status" value="1"/>
</dbReference>
<evidence type="ECO:0000259" key="7">
    <source>
        <dbReference type="PROSITE" id="PS50110"/>
    </source>
</evidence>
<feature type="domain" description="Response regulatory" evidence="7">
    <location>
        <begin position="7"/>
        <end position="123"/>
    </location>
</feature>
<protein>
    <submittedName>
        <fullName evidence="8">Response regulator transcription factor</fullName>
    </submittedName>
</protein>
<dbReference type="InterPro" id="IPR001789">
    <property type="entry name" value="Sig_transdc_resp-reg_receiver"/>
</dbReference>
<dbReference type="SUPFAM" id="SSF46894">
    <property type="entry name" value="C-terminal effector domain of the bipartite response regulators"/>
    <property type="match status" value="1"/>
</dbReference>
<keyword evidence="3" id="KW-0238">DNA-binding</keyword>
<evidence type="ECO:0000256" key="5">
    <source>
        <dbReference type="PROSITE-ProRule" id="PRU00169"/>
    </source>
</evidence>
<organism evidence="8 9">
    <name type="scientific">Svornostia abyssi</name>
    <dbReference type="NCBI Taxonomy" id="2898438"/>
    <lineage>
        <taxon>Bacteria</taxon>
        <taxon>Bacillati</taxon>
        <taxon>Actinomycetota</taxon>
        <taxon>Thermoleophilia</taxon>
        <taxon>Solirubrobacterales</taxon>
        <taxon>Baekduiaceae</taxon>
        <taxon>Svornostia</taxon>
    </lineage>
</organism>
<keyword evidence="9" id="KW-1185">Reference proteome</keyword>
<dbReference type="Pfam" id="PF00072">
    <property type="entry name" value="Response_reg"/>
    <property type="match status" value="1"/>
</dbReference>
<evidence type="ECO:0000256" key="1">
    <source>
        <dbReference type="ARBA" id="ARBA00022553"/>
    </source>
</evidence>
<dbReference type="RefSeq" id="WP_353865767.1">
    <property type="nucleotide sequence ID" value="NZ_CP088295.1"/>
</dbReference>
<dbReference type="Proteomes" id="UP001058860">
    <property type="component" value="Chromosome"/>
</dbReference>
<accession>A0ABY5PL66</accession>
<dbReference type="CDD" id="cd17535">
    <property type="entry name" value="REC_NarL-like"/>
    <property type="match status" value="1"/>
</dbReference>
<gene>
    <name evidence="8" type="ORF">LRS13_07240</name>
</gene>
<dbReference type="SMART" id="SM00421">
    <property type="entry name" value="HTH_LUXR"/>
    <property type="match status" value="1"/>
</dbReference>
<evidence type="ECO:0000313" key="9">
    <source>
        <dbReference type="Proteomes" id="UP001058860"/>
    </source>
</evidence>
<evidence type="ECO:0000256" key="3">
    <source>
        <dbReference type="ARBA" id="ARBA00023125"/>
    </source>
</evidence>
<sequence length="213" mass="22786">MSRERATVVVADDHPVYREGLTRAIGQRADLELVGEAADGHAALETIRELRPAVALLDVKMPGLDGLQVLHAIRRDELPTAVVLVSAHAAEDLVYQCISGGASAFLGKQADRDEICDTVAAAARGEVRLPPEIQGQLVRQIQLRAATDTPRLTTREREVLGMIADGMSAPDIAQQLSLSPATVKSHLQTLYDKLGVNDRAAAVATAMRTGLLE</sequence>
<dbReference type="InterPro" id="IPR011006">
    <property type="entry name" value="CheY-like_superfamily"/>
</dbReference>
<keyword evidence="4" id="KW-0804">Transcription</keyword>
<proteinExistence type="predicted"/>
<keyword evidence="1 5" id="KW-0597">Phosphoprotein</keyword>
<dbReference type="InterPro" id="IPR016032">
    <property type="entry name" value="Sig_transdc_resp-reg_C-effctor"/>
</dbReference>
<dbReference type="PROSITE" id="PS50110">
    <property type="entry name" value="RESPONSE_REGULATORY"/>
    <property type="match status" value="1"/>
</dbReference>
<evidence type="ECO:0000256" key="4">
    <source>
        <dbReference type="ARBA" id="ARBA00023163"/>
    </source>
</evidence>